<keyword evidence="2" id="KW-1185">Reference proteome</keyword>
<evidence type="ECO:0000313" key="2">
    <source>
        <dbReference type="Proteomes" id="UP001174908"/>
    </source>
</evidence>
<accession>A0ABT7N5Q6</accession>
<dbReference type="Proteomes" id="UP001174908">
    <property type="component" value="Unassembled WGS sequence"/>
</dbReference>
<gene>
    <name evidence="1" type="ORF">QTH91_02040</name>
</gene>
<dbReference type="EMBL" id="JASZYV010000001">
    <property type="protein sequence ID" value="MDM0043253.1"/>
    <property type="molecule type" value="Genomic_DNA"/>
</dbReference>
<reference evidence="1" key="1">
    <citation type="submission" date="2023-06" db="EMBL/GenBank/DDBJ databases">
        <authorList>
            <person name="Jiang Y."/>
            <person name="Liu Q."/>
        </authorList>
    </citation>
    <scope>NUCLEOTIDE SEQUENCE</scope>
    <source>
        <strain evidence="1">CGMCC 1.12089</strain>
    </source>
</reference>
<name>A0ABT7N5Q6_9BURK</name>
<organism evidence="1 2">
    <name type="scientific">Variovorax dokdonensis</name>
    <dbReference type="NCBI Taxonomy" id="344883"/>
    <lineage>
        <taxon>Bacteria</taxon>
        <taxon>Pseudomonadati</taxon>
        <taxon>Pseudomonadota</taxon>
        <taxon>Betaproteobacteria</taxon>
        <taxon>Burkholderiales</taxon>
        <taxon>Comamonadaceae</taxon>
        <taxon>Variovorax</taxon>
    </lineage>
</organism>
<proteinExistence type="predicted"/>
<dbReference type="RefSeq" id="WP_286658371.1">
    <property type="nucleotide sequence ID" value="NZ_JASZYV010000001.1"/>
</dbReference>
<sequence>MGIQELLSGAEIRVHLAPGALIACEVQRSWGRSKVSRKASFQFFPGERATAMSSLRDWIQDAPTKASLVWIVGPTEAQYFVLPWSPAWVDPASRDAYTRARYEELYKTDSSTVSFSFADPSPDGGQLVSCISSELHCELAEFASECGCELGAIKPSVAAVWKRFQNVLKGEDGTLCVVEGDHQLWVRHDRTRIREVVVRRRSAQQSMDAALKGMKGVVRRFANTVDRSALPGGSAVDLRLPSKNGFDDSRGDAAYAVALCGAL</sequence>
<protein>
    <submittedName>
        <fullName evidence="1">Uncharacterized protein</fullName>
    </submittedName>
</protein>
<evidence type="ECO:0000313" key="1">
    <source>
        <dbReference type="EMBL" id="MDM0043253.1"/>
    </source>
</evidence>
<comment type="caution">
    <text evidence="1">The sequence shown here is derived from an EMBL/GenBank/DDBJ whole genome shotgun (WGS) entry which is preliminary data.</text>
</comment>